<evidence type="ECO:0000256" key="9">
    <source>
        <dbReference type="SAM" id="SignalP"/>
    </source>
</evidence>
<keyword evidence="7" id="KW-1015">Disulfide bond</keyword>
<dbReference type="InterPro" id="IPR000691">
    <property type="entry name" value="Prot_inh_I16_SSI"/>
</dbReference>
<reference evidence="12" key="1">
    <citation type="journal article" date="2019" name="Int. J. Syst. Evol. Microbiol.">
        <title>The Global Catalogue of Microorganisms (GCM) 10K type strain sequencing project: providing services to taxonomists for standard genome sequencing and annotation.</title>
        <authorList>
            <consortium name="The Broad Institute Genomics Platform"/>
            <consortium name="The Broad Institute Genome Sequencing Center for Infectious Disease"/>
            <person name="Wu L."/>
            <person name="Ma J."/>
        </authorList>
    </citation>
    <scope>NUCLEOTIDE SEQUENCE [LARGE SCALE GENOMIC DNA]</scope>
    <source>
        <strain evidence="12">JCM 4855</strain>
    </source>
</reference>
<keyword evidence="9" id="KW-0732">Signal</keyword>
<feature type="chain" id="PRO_5045418223" evidence="9">
    <location>
        <begin position="31"/>
        <end position="141"/>
    </location>
</feature>
<keyword evidence="4" id="KW-0964">Secreted</keyword>
<dbReference type="Proteomes" id="UP001596409">
    <property type="component" value="Unassembled WGS sequence"/>
</dbReference>
<dbReference type="RefSeq" id="WP_189868960.1">
    <property type="nucleotide sequence ID" value="NZ_BMWA01000002.1"/>
</dbReference>
<evidence type="ECO:0000313" key="12">
    <source>
        <dbReference type="Proteomes" id="UP001596409"/>
    </source>
</evidence>
<evidence type="ECO:0000256" key="6">
    <source>
        <dbReference type="ARBA" id="ARBA00022900"/>
    </source>
</evidence>
<evidence type="ECO:0000256" key="7">
    <source>
        <dbReference type="ARBA" id="ARBA00023157"/>
    </source>
</evidence>
<evidence type="ECO:0000313" key="11">
    <source>
        <dbReference type="EMBL" id="MFC7014762.1"/>
    </source>
</evidence>
<dbReference type="Gene3D" id="3.30.350.10">
    <property type="entry name" value="Subtilisin inhibitor-like"/>
    <property type="match status" value="1"/>
</dbReference>
<comment type="subunit">
    <text evidence="3">Homodimer.</text>
</comment>
<evidence type="ECO:0000259" key="10">
    <source>
        <dbReference type="Pfam" id="PF00720"/>
    </source>
</evidence>
<gene>
    <name evidence="11" type="ORF">ACFQMH_24220</name>
</gene>
<name>A0ABW2E5X6_9ACTN</name>
<organism evidence="11 12">
    <name type="scientific">Streptomyces viridiviolaceus</name>
    <dbReference type="NCBI Taxonomy" id="68282"/>
    <lineage>
        <taxon>Bacteria</taxon>
        <taxon>Bacillati</taxon>
        <taxon>Actinomycetota</taxon>
        <taxon>Actinomycetes</taxon>
        <taxon>Kitasatosporales</taxon>
        <taxon>Streptomycetaceae</taxon>
        <taxon>Streptomyces</taxon>
    </lineage>
</organism>
<protein>
    <submittedName>
        <fullName evidence="11">SSI family serine proteinase inhibitor</fullName>
    </submittedName>
</protein>
<proteinExistence type="inferred from homology"/>
<sequence>MTHTITARVLRRGLPAAVALLVACAAPVPAAVQPEPTGDWLRVKVSRGDARAGAAREALLQCDPPRGHDQAARACADLDAAQGDLHRIPLRDTYCPMVYAPVTAEARGQWRGRSVEYKETFPNTCVMTARTGAVFALDTAG</sequence>
<evidence type="ECO:0000256" key="1">
    <source>
        <dbReference type="ARBA" id="ARBA00004613"/>
    </source>
</evidence>
<keyword evidence="5 8" id="KW-0646">Protease inhibitor</keyword>
<dbReference type="SUPFAM" id="SSF55399">
    <property type="entry name" value="Subtilisin inhibitor"/>
    <property type="match status" value="1"/>
</dbReference>
<evidence type="ECO:0000256" key="8">
    <source>
        <dbReference type="RuleBase" id="RU003471"/>
    </source>
</evidence>
<accession>A0ABW2E5X6</accession>
<dbReference type="EMBL" id="JBHSYM010000052">
    <property type="protein sequence ID" value="MFC7014762.1"/>
    <property type="molecule type" value="Genomic_DNA"/>
</dbReference>
<evidence type="ECO:0000256" key="3">
    <source>
        <dbReference type="ARBA" id="ARBA00011738"/>
    </source>
</evidence>
<comment type="similarity">
    <text evidence="2 8">Belongs to the protease inhibitor I16 (SSI) family.</text>
</comment>
<dbReference type="Pfam" id="PF00720">
    <property type="entry name" value="SSI"/>
    <property type="match status" value="1"/>
</dbReference>
<keyword evidence="6 8" id="KW-0722">Serine protease inhibitor</keyword>
<comment type="caution">
    <text evidence="11">The sequence shown here is derived from an EMBL/GenBank/DDBJ whole genome shotgun (WGS) entry which is preliminary data.</text>
</comment>
<keyword evidence="12" id="KW-1185">Reference proteome</keyword>
<dbReference type="InterPro" id="IPR023549">
    <property type="entry name" value="Subtilisin_inhibitor"/>
</dbReference>
<dbReference type="InterPro" id="IPR036819">
    <property type="entry name" value="Subtilisin_inhibitor-like_sf"/>
</dbReference>
<evidence type="ECO:0000256" key="4">
    <source>
        <dbReference type="ARBA" id="ARBA00022525"/>
    </source>
</evidence>
<evidence type="ECO:0000256" key="2">
    <source>
        <dbReference type="ARBA" id="ARBA00010472"/>
    </source>
</evidence>
<evidence type="ECO:0000256" key="5">
    <source>
        <dbReference type="ARBA" id="ARBA00022690"/>
    </source>
</evidence>
<feature type="signal peptide" evidence="9">
    <location>
        <begin position="1"/>
        <end position="30"/>
    </location>
</feature>
<comment type="subcellular location">
    <subcellularLocation>
        <location evidence="1">Secreted</location>
    </subcellularLocation>
</comment>
<feature type="domain" description="Subtilisin inhibitor" evidence="10">
    <location>
        <begin position="41"/>
        <end position="123"/>
    </location>
</feature>
<dbReference type="PRINTS" id="PR00294">
    <property type="entry name" value="SSBTLNINHBTR"/>
</dbReference>